<protein>
    <submittedName>
        <fullName evidence="2">Aste57867_23604 protein</fullName>
    </submittedName>
</protein>
<sequence length="1957" mass="220201">MKVALPPKTHTSEIVPPLPEEHLFLAFLATQLRRVVSIQSQLDLQRLLFMYRFSHVATVVFRLWWITTWSTPEDRMRARLHSLGIITGHGTTFSPYQWSIVALFEQLTSHEFALNPTFNNDDVEAYDKSVYSMAQVSLDRIMRHPLKVSALFHQAKYKPSAWATDVAFLIENSGRTERTVSKEGVEVWCVAQTQAKPTCANEFTIPQEGKFLQRIIDVWTLIQYKENLQAEIHSLSKDGNDLALAWSKFDGGVITKLLQHVSLVQGSGVISDPFVWVEQTILDIPNYEALPEETKLLIFLAETPSRIVRIQNGLDFFIMLQSFQKSLPDSSLFRQWWVGATESPAERVLRRLVSLGIVETDFNTSRLDFFNGGSFTWHIQALLWRESKPRMDPTIMTTTLKSILCVWSLVEYIPSAVVEAQAKVCISVALQELQTNKSFHVGRIGVILQAWQASACNELSPEYIRACIIPHMLKHSEFVPVWNSQLQLHRLRLKNSKRRSVKSLHLNKSSQPHEIKLKPGENMNTSIYVPPQGIDYLVKRCIVKALESLENKKGFTWKRLKRVVLELNDPSFGGDAIDDIVDDVAERMTWHPELRGVLGINRPIENIVLKSTFELLTQESSPSAHPPTRSLSAPPVNDFQMCSDGPCQAEPIPNDANESIHLAAVNRSDVSFHSAQRDNAVENYDPPSNIETLVDQCVEKVLLHLQKKKFFLLARLKKFVRKLNTINVKSTEELDIVVRDIAESMATRPQLKPIMSATGTISMFQLRARTQTEPRDLLFHGMVDIPVSGPAPKTLQLIDLRPTLIESSRHVSVTPPTFEGGNVATDTYVPPPDIDRIVEHCTEKVLECLENKTLCTWARLKTMVLNLKGVNFGDTAIDMIVDDIAQRITRNPQFGAVPGVKRPVGRIVLNFSSKMPNSVCGDALKLPQRLQKDADPSQAIPHFSSISPTRKISTRDAVLGISRPIEHFTEEKMKQSDLLINSDDKLYTNITPTAEVVRHAPPSTPNSIIARTTTYVLPTGQIVAVNKNPLVVESQTYIPLHGIAQEGELFRFLYSVRMAISTKSDLSIRLDEFITQTKDFDFRLGGQKDRLVEIVILEMQLLGLVSGNGTIELPFTWAASESNLAEVQYDVDGIPDEHLLFDQSDLERFLQFFRSTLHHSSVFLQWWTVSISPVDDTFHRLHELGILHRAESTQSFYFWNIANLFELLQTSSAIKSPSVAIRNSASKSIDLQSSSYMTDNAAIFAAIAVEGILQAKKRFVIETKQKLERGVMPTKDALHVAFDGALMHLIEANNSRLCDLEKTYATDTTHFETAESKNSIDIISSTKNPTALLHLSSVCEGDDTICRIVSAPLDINLLAQEKQISTNNTLTAQLDPFSKNESTKKENQAADAACVKESPAPTSTNDVIMYLPPSYLNEAPADAILRPMLGQPVVKEIEDYDSKSIDLTSATYLSGFDVILNNTELCQYESDVVDFAGKFTFDICKRGRPIVEFALVSAAAQKSATWLKDVLSILSTSERIERVHKGTQYVWQLRQNPKPCRIVIPNEGGLVKYLYRTARNKNTIAMRELRAHINMFAMDRENGPFLAWWEQNDASTQVVSTFLCNLGLLCSNEIGNDAFEWTASNNLQDGVETPLPVPDFKELLASLAENPSSLVLTTKQPELHHLILSFRLSTASLLFRFWWVTSSVPPEKTVQNCLINLGILQGRELLNIILYSCRSTNISLPPPVSDEDVFAYDENVLSSSNSILARTKEKGDVKVSSIMRLAKTKPCAWYCDVLYLIESSGCVQRVVESGLSIWRAKNHCKIPKWESQFNIPNEASLIWYILSDSVLPTAKSELKIRVEAFAAIDHEIFGTWWSKEGDIDIIVHMLQCVSLLKSSTKSSLFEWAEKSSLILPFEEKVPDEDALLCYLAQTPSRLLVIQSALDLLGVLHLFRQSLSPASVFRRWFVSLLTLLEI</sequence>
<reference evidence="2 3" key="1">
    <citation type="submission" date="2019-03" db="EMBL/GenBank/DDBJ databases">
        <authorList>
            <person name="Gaulin E."/>
            <person name="Dumas B."/>
        </authorList>
    </citation>
    <scope>NUCLEOTIDE SEQUENCE [LARGE SCALE GENOMIC DNA]</scope>
    <source>
        <strain evidence="2">CBS 568.67</strain>
    </source>
</reference>
<reference evidence="1" key="2">
    <citation type="submission" date="2019-06" db="EMBL/GenBank/DDBJ databases">
        <title>Genomics analysis of Aphanomyces spp. identifies a new class of oomycete effector associated with host adaptation.</title>
        <authorList>
            <person name="Gaulin E."/>
        </authorList>
    </citation>
    <scope>NUCLEOTIDE SEQUENCE</scope>
    <source>
        <strain evidence="1">CBS 578.67</strain>
    </source>
</reference>
<keyword evidence="3" id="KW-1185">Reference proteome</keyword>
<gene>
    <name evidence="2" type="primary">Aste57867_23604</name>
    <name evidence="1" type="ORF">As57867_023532</name>
    <name evidence="2" type="ORF">ASTE57867_23604</name>
</gene>
<evidence type="ECO:0000313" key="3">
    <source>
        <dbReference type="Proteomes" id="UP000332933"/>
    </source>
</evidence>
<dbReference type="Proteomes" id="UP000332933">
    <property type="component" value="Unassembled WGS sequence"/>
</dbReference>
<organism evidence="2 3">
    <name type="scientific">Aphanomyces stellatus</name>
    <dbReference type="NCBI Taxonomy" id="120398"/>
    <lineage>
        <taxon>Eukaryota</taxon>
        <taxon>Sar</taxon>
        <taxon>Stramenopiles</taxon>
        <taxon>Oomycota</taxon>
        <taxon>Saprolegniomycetes</taxon>
        <taxon>Saprolegniales</taxon>
        <taxon>Verrucalvaceae</taxon>
        <taxon>Aphanomyces</taxon>
    </lineage>
</organism>
<dbReference type="EMBL" id="VJMH01007288">
    <property type="protein sequence ID" value="KAF0684421.1"/>
    <property type="molecule type" value="Genomic_DNA"/>
</dbReference>
<accession>A0A485LPT3</accession>
<evidence type="ECO:0000313" key="1">
    <source>
        <dbReference type="EMBL" id="KAF0684421.1"/>
    </source>
</evidence>
<name>A0A485LPT3_9STRA</name>
<evidence type="ECO:0000313" key="2">
    <source>
        <dbReference type="EMBL" id="VFU00249.1"/>
    </source>
</evidence>
<proteinExistence type="predicted"/>
<dbReference type="EMBL" id="CAADRA010007314">
    <property type="protein sequence ID" value="VFU00249.1"/>
    <property type="molecule type" value="Genomic_DNA"/>
</dbReference>